<keyword evidence="4" id="KW-0233">DNA recombination</keyword>
<name>A0A2S4AI62_STUST</name>
<dbReference type="SUPFAM" id="SSF56349">
    <property type="entry name" value="DNA breaking-rejoining enzymes"/>
    <property type="match status" value="1"/>
</dbReference>
<keyword evidence="2" id="KW-0229">DNA integration</keyword>
<dbReference type="InterPro" id="IPR050808">
    <property type="entry name" value="Phage_Integrase"/>
</dbReference>
<evidence type="ECO:0000256" key="3">
    <source>
        <dbReference type="ARBA" id="ARBA00023125"/>
    </source>
</evidence>
<dbReference type="RefSeq" id="WP_103458065.1">
    <property type="nucleotide sequence ID" value="NZ_JAMOHQ010000017.1"/>
</dbReference>
<dbReference type="PROSITE" id="PS51898">
    <property type="entry name" value="TYR_RECOMBINASE"/>
    <property type="match status" value="1"/>
</dbReference>
<dbReference type="InterPro" id="IPR038488">
    <property type="entry name" value="Integrase_DNA-bd_sf"/>
</dbReference>
<sequence>MKRSQIRKRPMADTVLASLEADAKEYRELDGDGLYLRVKPDGSKSWQLRYKKPDGKWSWLGLGAYGKGEHQLSGEQARRKVRDLREATSKDGSMLATKQAKKAAEAEAANNTFEHLAREWFATKRKTWTEGTAVRTIGALEKHVFPVFGKRPYGGITPMEWMKFLRTMEQTGIVEQTSRVRGMCREVYDLARVTGRAAHNPLEGLHKFLLTKPVENFAHVSLEELPALLRAIRSYPHAPDVRIGLQLLTLLACRPSELREARWHELDLDAALWLIPAERMKRRREHLVPLPTQAVALLRELHNLTGSYSLLFPGRSNSTKPRSNTVFLMALRRLGYEGRQTGHGFRHLASTILNEHGFDSQHVEAQLSHVKEGVRGVYDKSTYLEQRKVMMQWYGDHLDKLASGNIVDIRRKA</sequence>
<dbReference type="InterPro" id="IPR010998">
    <property type="entry name" value="Integrase_recombinase_N"/>
</dbReference>
<dbReference type="Gene3D" id="3.30.160.390">
    <property type="entry name" value="Integrase, DNA-binding domain"/>
    <property type="match status" value="1"/>
</dbReference>
<dbReference type="Pfam" id="PF00589">
    <property type="entry name" value="Phage_integrase"/>
    <property type="match status" value="1"/>
</dbReference>
<dbReference type="AlphaFoldDB" id="A0A2S4AI62"/>
<comment type="similarity">
    <text evidence="1">Belongs to the 'phage' integrase family.</text>
</comment>
<reference evidence="6 7" key="1">
    <citation type="submission" date="2018-01" db="EMBL/GenBank/DDBJ databases">
        <title>Denitrification phenotypes of diverse strains of Pseudomonas stutzeri.</title>
        <authorList>
            <person name="Milligan D.A."/>
            <person name="Bergaust L."/>
            <person name="Bakken L.R."/>
            <person name="Frostegard A."/>
        </authorList>
    </citation>
    <scope>NUCLEOTIDE SEQUENCE [LARGE SCALE GENOMIC DNA]</scope>
    <source>
        <strain evidence="6 7">24a13</strain>
    </source>
</reference>
<proteinExistence type="inferred from homology"/>
<evidence type="ECO:0000313" key="6">
    <source>
        <dbReference type="EMBL" id="POH80932.1"/>
    </source>
</evidence>
<dbReference type="InterPro" id="IPR013762">
    <property type="entry name" value="Integrase-like_cat_sf"/>
</dbReference>
<evidence type="ECO:0000259" key="5">
    <source>
        <dbReference type="PROSITE" id="PS51898"/>
    </source>
</evidence>
<dbReference type="GO" id="GO:0003677">
    <property type="term" value="F:DNA binding"/>
    <property type="evidence" value="ECO:0007669"/>
    <property type="project" value="UniProtKB-KW"/>
</dbReference>
<dbReference type="InterPro" id="IPR025166">
    <property type="entry name" value="Integrase_DNA_bind_dom"/>
</dbReference>
<dbReference type="PANTHER" id="PTHR30629">
    <property type="entry name" value="PROPHAGE INTEGRASE"/>
    <property type="match status" value="1"/>
</dbReference>
<evidence type="ECO:0000256" key="4">
    <source>
        <dbReference type="ARBA" id="ARBA00023172"/>
    </source>
</evidence>
<protein>
    <submittedName>
        <fullName evidence="6">Integrase</fullName>
    </submittedName>
</protein>
<dbReference type="InterPro" id="IPR011010">
    <property type="entry name" value="DNA_brk_join_enz"/>
</dbReference>
<gene>
    <name evidence="6" type="ORF">CXK91_21695</name>
</gene>
<dbReference type="InterPro" id="IPR053876">
    <property type="entry name" value="Phage_int_M"/>
</dbReference>
<dbReference type="InterPro" id="IPR002104">
    <property type="entry name" value="Integrase_catalytic"/>
</dbReference>
<organism evidence="6 7">
    <name type="scientific">Stutzerimonas stutzeri</name>
    <name type="common">Pseudomonas stutzeri</name>
    <dbReference type="NCBI Taxonomy" id="316"/>
    <lineage>
        <taxon>Bacteria</taxon>
        <taxon>Pseudomonadati</taxon>
        <taxon>Pseudomonadota</taxon>
        <taxon>Gammaproteobacteria</taxon>
        <taxon>Pseudomonadales</taxon>
        <taxon>Pseudomonadaceae</taxon>
        <taxon>Stutzerimonas</taxon>
    </lineage>
</organism>
<dbReference type="EMBL" id="PPXG01000011">
    <property type="protein sequence ID" value="POH80932.1"/>
    <property type="molecule type" value="Genomic_DNA"/>
</dbReference>
<dbReference type="OrthoDB" id="9795573at2"/>
<dbReference type="Proteomes" id="UP000237068">
    <property type="component" value="Unassembled WGS sequence"/>
</dbReference>
<dbReference type="GO" id="GO:0015074">
    <property type="term" value="P:DNA integration"/>
    <property type="evidence" value="ECO:0007669"/>
    <property type="project" value="UniProtKB-KW"/>
</dbReference>
<accession>A0A2S4AI62</accession>
<evidence type="ECO:0000313" key="7">
    <source>
        <dbReference type="Proteomes" id="UP000237068"/>
    </source>
</evidence>
<dbReference type="PANTHER" id="PTHR30629:SF2">
    <property type="entry name" value="PROPHAGE INTEGRASE INTS-RELATED"/>
    <property type="match status" value="1"/>
</dbReference>
<dbReference type="Gene3D" id="1.10.150.130">
    <property type="match status" value="1"/>
</dbReference>
<comment type="caution">
    <text evidence="6">The sequence shown here is derived from an EMBL/GenBank/DDBJ whole genome shotgun (WGS) entry which is preliminary data.</text>
</comment>
<dbReference type="Pfam" id="PF13356">
    <property type="entry name" value="Arm-DNA-bind_3"/>
    <property type="match status" value="1"/>
</dbReference>
<dbReference type="Pfam" id="PF22022">
    <property type="entry name" value="Phage_int_M"/>
    <property type="match status" value="1"/>
</dbReference>
<feature type="domain" description="Tyr recombinase" evidence="5">
    <location>
        <begin position="215"/>
        <end position="391"/>
    </location>
</feature>
<evidence type="ECO:0000256" key="1">
    <source>
        <dbReference type="ARBA" id="ARBA00008857"/>
    </source>
</evidence>
<keyword evidence="3" id="KW-0238">DNA-binding</keyword>
<dbReference type="GO" id="GO:0006310">
    <property type="term" value="P:DNA recombination"/>
    <property type="evidence" value="ECO:0007669"/>
    <property type="project" value="UniProtKB-KW"/>
</dbReference>
<evidence type="ECO:0000256" key="2">
    <source>
        <dbReference type="ARBA" id="ARBA00022908"/>
    </source>
</evidence>
<dbReference type="Gene3D" id="1.10.443.10">
    <property type="entry name" value="Intergrase catalytic core"/>
    <property type="match status" value="1"/>
</dbReference>
<dbReference type="CDD" id="cd00801">
    <property type="entry name" value="INT_P4_C"/>
    <property type="match status" value="1"/>
</dbReference>